<dbReference type="EC" id="4.1.3.16" evidence="6"/>
<evidence type="ECO:0000256" key="2">
    <source>
        <dbReference type="ARBA" id="ARBA00006906"/>
    </source>
</evidence>
<dbReference type="RefSeq" id="WP_115563822.1">
    <property type="nucleotide sequence ID" value="NZ_QRGR01000002.1"/>
</dbReference>
<dbReference type="PANTHER" id="PTHR30246:SF1">
    <property type="entry name" value="2-DEHYDRO-3-DEOXY-6-PHOSPHOGALACTONATE ALDOLASE-RELATED"/>
    <property type="match status" value="1"/>
</dbReference>
<name>A0A3D8LHH3_9BACT</name>
<sequence>MKSSFSWEAFDKIPVVGILRNVPSQHLQKLFAVYLDAGLTTIEVTMNSAGATEAISSLVKTYGDRLNIGAGTVCTLGDLDKALLAGAQFIVTPILNEEVIKACVARNVPVFAGAYTPTEIYRAWELGASMVKVFPAGQLGARYIKEVLAPLNQIKLLPTGGISHDNFAEFLEAGASGLGMGSQLIPKALVEKEQWEELSKHLSEFVEKYHSYKQQHA</sequence>
<dbReference type="CDD" id="cd00452">
    <property type="entry name" value="KDPG_aldolase"/>
    <property type="match status" value="1"/>
</dbReference>
<dbReference type="NCBIfam" id="TIGR01182">
    <property type="entry name" value="eda"/>
    <property type="match status" value="1"/>
</dbReference>
<comment type="subunit">
    <text evidence="3">Homotrimer.</text>
</comment>
<comment type="similarity">
    <text evidence="2">Belongs to the KHG/KDPG aldolase family.</text>
</comment>
<dbReference type="InterPro" id="IPR000887">
    <property type="entry name" value="Aldlse_KDPG_KHG"/>
</dbReference>
<dbReference type="Pfam" id="PF01081">
    <property type="entry name" value="Aldolase"/>
    <property type="match status" value="1"/>
</dbReference>
<dbReference type="GO" id="GO:0008700">
    <property type="term" value="F:(R,S)-4-hydroxy-2-oxoglutarate aldolase activity"/>
    <property type="evidence" value="ECO:0007669"/>
    <property type="project" value="UniProtKB-EC"/>
</dbReference>
<dbReference type="PANTHER" id="PTHR30246">
    <property type="entry name" value="2-KETO-3-DEOXY-6-PHOSPHOGLUCONATE ALDOLASE"/>
    <property type="match status" value="1"/>
</dbReference>
<comment type="caution">
    <text evidence="6">The sequence shown here is derived from an EMBL/GenBank/DDBJ whole genome shotgun (WGS) entry which is preliminary data.</text>
</comment>
<evidence type="ECO:0000256" key="3">
    <source>
        <dbReference type="ARBA" id="ARBA00011233"/>
    </source>
</evidence>
<dbReference type="OrthoDB" id="9802667at2"/>
<organism evidence="6 7">
    <name type="scientific">Pontibacter diazotrophicus</name>
    <dbReference type="NCBI Taxonomy" id="1400979"/>
    <lineage>
        <taxon>Bacteria</taxon>
        <taxon>Pseudomonadati</taxon>
        <taxon>Bacteroidota</taxon>
        <taxon>Cytophagia</taxon>
        <taxon>Cytophagales</taxon>
        <taxon>Hymenobacteraceae</taxon>
        <taxon>Pontibacter</taxon>
    </lineage>
</organism>
<dbReference type="EMBL" id="QRGR01000002">
    <property type="protein sequence ID" value="RDV16881.1"/>
    <property type="molecule type" value="Genomic_DNA"/>
</dbReference>
<keyword evidence="4 6" id="KW-0456">Lyase</keyword>
<gene>
    <name evidence="6" type="primary">eda</name>
    <name evidence="6" type="ORF">DXT99_01855</name>
</gene>
<evidence type="ECO:0000256" key="1">
    <source>
        <dbReference type="ARBA" id="ARBA00004761"/>
    </source>
</evidence>
<keyword evidence="5" id="KW-0119">Carbohydrate metabolism</keyword>
<evidence type="ECO:0000313" key="6">
    <source>
        <dbReference type="EMBL" id="RDV16881.1"/>
    </source>
</evidence>
<evidence type="ECO:0000256" key="4">
    <source>
        <dbReference type="ARBA" id="ARBA00023239"/>
    </source>
</evidence>
<protein>
    <submittedName>
        <fullName evidence="6">Bifunctional 4-hydroxy-2-oxoglutarate aldolase/2-dehydro-3-deoxy-phosphogluconate aldolase</fullName>
        <ecNumber evidence="6">4.1.2.14</ecNumber>
        <ecNumber evidence="6">4.1.3.16</ecNumber>
    </submittedName>
</protein>
<dbReference type="GO" id="GO:0008675">
    <property type="term" value="F:2-dehydro-3-deoxy-phosphogluconate aldolase activity"/>
    <property type="evidence" value="ECO:0007669"/>
    <property type="project" value="UniProtKB-EC"/>
</dbReference>
<accession>A0A3D8LHH3</accession>
<dbReference type="InterPro" id="IPR013785">
    <property type="entry name" value="Aldolase_TIM"/>
</dbReference>
<dbReference type="Proteomes" id="UP000256708">
    <property type="component" value="Unassembled WGS sequence"/>
</dbReference>
<dbReference type="AlphaFoldDB" id="A0A3D8LHH3"/>
<comment type="pathway">
    <text evidence="1">Carbohydrate acid metabolism.</text>
</comment>
<proteinExistence type="inferred from homology"/>
<dbReference type="EC" id="4.1.2.14" evidence="6"/>
<dbReference type="SUPFAM" id="SSF51569">
    <property type="entry name" value="Aldolase"/>
    <property type="match status" value="1"/>
</dbReference>
<reference evidence="7" key="1">
    <citation type="submission" date="2018-08" db="EMBL/GenBank/DDBJ databases">
        <authorList>
            <person name="Liu Z.-W."/>
            <person name="Du Z.-J."/>
        </authorList>
    </citation>
    <scope>NUCLEOTIDE SEQUENCE [LARGE SCALE GENOMIC DNA]</scope>
    <source>
        <strain evidence="7">H4X</strain>
    </source>
</reference>
<evidence type="ECO:0000313" key="7">
    <source>
        <dbReference type="Proteomes" id="UP000256708"/>
    </source>
</evidence>
<evidence type="ECO:0000256" key="5">
    <source>
        <dbReference type="ARBA" id="ARBA00023277"/>
    </source>
</evidence>
<keyword evidence="7" id="KW-1185">Reference proteome</keyword>
<dbReference type="Gene3D" id="3.20.20.70">
    <property type="entry name" value="Aldolase class I"/>
    <property type="match status" value="1"/>
</dbReference>